<organism evidence="2 3">
    <name type="scientific">Roseiconus nitratireducens</name>
    <dbReference type="NCBI Taxonomy" id="2605748"/>
    <lineage>
        <taxon>Bacteria</taxon>
        <taxon>Pseudomonadati</taxon>
        <taxon>Planctomycetota</taxon>
        <taxon>Planctomycetia</taxon>
        <taxon>Pirellulales</taxon>
        <taxon>Pirellulaceae</taxon>
        <taxon>Roseiconus</taxon>
    </lineage>
</organism>
<keyword evidence="1" id="KW-0472">Membrane</keyword>
<keyword evidence="1" id="KW-0812">Transmembrane</keyword>
<proteinExistence type="predicted"/>
<reference evidence="2 3" key="1">
    <citation type="submission" date="2019-08" db="EMBL/GenBank/DDBJ databases">
        <authorList>
            <person name="Dhanesh K."/>
            <person name="Kumar G."/>
            <person name="Sasikala C."/>
            <person name="Venkata Ramana C."/>
        </authorList>
    </citation>
    <scope>NUCLEOTIDE SEQUENCE [LARGE SCALE GENOMIC DNA]</scope>
    <source>
        <strain evidence="2 3">JC645</strain>
    </source>
</reference>
<dbReference type="EMBL" id="VWOX01000001">
    <property type="protein sequence ID" value="KAA5546967.1"/>
    <property type="molecule type" value="Genomic_DNA"/>
</dbReference>
<gene>
    <name evidence="2" type="ORF">FYK55_00665</name>
</gene>
<evidence type="ECO:0000313" key="3">
    <source>
        <dbReference type="Proteomes" id="UP000324479"/>
    </source>
</evidence>
<dbReference type="RefSeq" id="WP_150074074.1">
    <property type="nucleotide sequence ID" value="NZ_VWOX01000001.1"/>
</dbReference>
<sequence length="170" mass="18527">MSQSPASLPNFPYRIQIASPCAVDWDSMSGDERVRHCSACSRRVYNLSEMNTKQVVSLISERDGDVCGRLYCRPDGTVITSDCVRGRPKPRTGYQYSIAALLTCVTASAGFCATLPWIGRKLQPIIQSWLQPDPPPTAPNTAVMGMMIAPPTAIPADGTVDFVLDMEAMQ</sequence>
<keyword evidence="1" id="KW-1133">Transmembrane helix</keyword>
<dbReference type="Proteomes" id="UP000324479">
    <property type="component" value="Unassembled WGS sequence"/>
</dbReference>
<protein>
    <submittedName>
        <fullName evidence="2">Uncharacterized protein</fullName>
    </submittedName>
</protein>
<dbReference type="AlphaFoldDB" id="A0A5M6DHE4"/>
<keyword evidence="3" id="KW-1185">Reference proteome</keyword>
<name>A0A5M6DHE4_9BACT</name>
<comment type="caution">
    <text evidence="2">The sequence shown here is derived from an EMBL/GenBank/DDBJ whole genome shotgun (WGS) entry which is preliminary data.</text>
</comment>
<evidence type="ECO:0000256" key="1">
    <source>
        <dbReference type="SAM" id="Phobius"/>
    </source>
</evidence>
<feature type="transmembrane region" description="Helical" evidence="1">
    <location>
        <begin position="94"/>
        <end position="118"/>
    </location>
</feature>
<evidence type="ECO:0000313" key="2">
    <source>
        <dbReference type="EMBL" id="KAA5546967.1"/>
    </source>
</evidence>
<accession>A0A5M6DHE4</accession>